<feature type="transmembrane region" description="Helical" evidence="5">
    <location>
        <begin position="6"/>
        <end position="23"/>
    </location>
</feature>
<evidence type="ECO:0000256" key="3">
    <source>
        <dbReference type="ARBA" id="ARBA00022989"/>
    </source>
</evidence>
<dbReference type="PANTHER" id="PTHR43021">
    <property type="entry name" value="NA(+)/H(+) ANTIPORTER-RELATED"/>
    <property type="match status" value="1"/>
</dbReference>
<dbReference type="Proteomes" id="UP000070405">
    <property type="component" value="Unassembled WGS sequence"/>
</dbReference>
<feature type="transmembrane region" description="Helical" evidence="5">
    <location>
        <begin position="333"/>
        <end position="353"/>
    </location>
</feature>
<dbReference type="InterPro" id="IPR006153">
    <property type="entry name" value="Cation/H_exchanger_TM"/>
</dbReference>
<dbReference type="InterPro" id="IPR038770">
    <property type="entry name" value="Na+/solute_symporter_sf"/>
</dbReference>
<evidence type="ECO:0000313" key="7">
    <source>
        <dbReference type="EMBL" id="KXB03016.1"/>
    </source>
</evidence>
<proteinExistence type="predicted"/>
<comment type="caution">
    <text evidence="7">The sequence shown here is derived from an EMBL/GenBank/DDBJ whole genome shotgun (WGS) entry which is preliminary data.</text>
</comment>
<evidence type="ECO:0000259" key="6">
    <source>
        <dbReference type="Pfam" id="PF00999"/>
    </source>
</evidence>
<keyword evidence="3 5" id="KW-1133">Transmembrane helix</keyword>
<feature type="transmembrane region" description="Helical" evidence="5">
    <location>
        <begin position="197"/>
        <end position="215"/>
    </location>
</feature>
<feature type="transmembrane region" description="Helical" evidence="5">
    <location>
        <begin position="246"/>
        <end position="263"/>
    </location>
</feature>
<feature type="transmembrane region" description="Helical" evidence="5">
    <location>
        <begin position="270"/>
        <end position="288"/>
    </location>
</feature>
<feature type="transmembrane region" description="Helical" evidence="5">
    <location>
        <begin position="153"/>
        <end position="177"/>
    </location>
</feature>
<dbReference type="GO" id="GO:0016020">
    <property type="term" value="C:membrane"/>
    <property type="evidence" value="ECO:0007669"/>
    <property type="project" value="UniProtKB-SubCell"/>
</dbReference>
<feature type="transmembrane region" description="Helical" evidence="5">
    <location>
        <begin position="60"/>
        <end position="81"/>
    </location>
</feature>
<evidence type="ECO:0000256" key="1">
    <source>
        <dbReference type="ARBA" id="ARBA00004141"/>
    </source>
</evidence>
<dbReference type="AlphaFoldDB" id="A0A133V9A0"/>
<dbReference type="GO" id="GO:0015297">
    <property type="term" value="F:antiporter activity"/>
    <property type="evidence" value="ECO:0007669"/>
    <property type="project" value="InterPro"/>
</dbReference>
<feature type="transmembrane region" description="Helical" evidence="5">
    <location>
        <begin position="222"/>
        <end position="240"/>
    </location>
</feature>
<feature type="transmembrane region" description="Helical" evidence="5">
    <location>
        <begin position="30"/>
        <end position="54"/>
    </location>
</feature>
<keyword evidence="8" id="KW-1185">Reference proteome</keyword>
<evidence type="ECO:0000313" key="8">
    <source>
        <dbReference type="Proteomes" id="UP000070405"/>
    </source>
</evidence>
<name>A0A133V9A0_9EURY</name>
<accession>A0A133V9A0</accession>
<dbReference type="Pfam" id="PF00999">
    <property type="entry name" value="Na_H_Exchanger"/>
    <property type="match status" value="1"/>
</dbReference>
<keyword evidence="2 5" id="KW-0812">Transmembrane</keyword>
<reference evidence="7 8" key="1">
    <citation type="journal article" date="2016" name="Sci. Rep.">
        <title>Metabolic traits of an uncultured archaeal lineage -MSBL1- from brine pools of the Red Sea.</title>
        <authorList>
            <person name="Mwirichia R."/>
            <person name="Alam I."/>
            <person name="Rashid M."/>
            <person name="Vinu M."/>
            <person name="Ba-Alawi W."/>
            <person name="Anthony Kamau A."/>
            <person name="Kamanda Ngugi D."/>
            <person name="Goker M."/>
            <person name="Klenk H.P."/>
            <person name="Bajic V."/>
            <person name="Stingl U."/>
        </authorList>
    </citation>
    <scope>NUCLEOTIDE SEQUENCE [LARGE SCALE GENOMIC DNA]</scope>
    <source>
        <strain evidence="7">SCGC-AAA261G05</strain>
    </source>
</reference>
<organism evidence="7 8">
    <name type="scientific">candidate division MSBL1 archaeon SCGC-AAA261G05</name>
    <dbReference type="NCBI Taxonomy" id="1698276"/>
    <lineage>
        <taxon>Archaea</taxon>
        <taxon>Methanobacteriati</taxon>
        <taxon>Methanobacteriota</taxon>
        <taxon>candidate division MSBL1</taxon>
    </lineage>
</organism>
<dbReference type="Gene3D" id="1.20.1530.20">
    <property type="match status" value="1"/>
</dbReference>
<feature type="transmembrane region" description="Helical" evidence="5">
    <location>
        <begin position="365"/>
        <end position="392"/>
    </location>
</feature>
<keyword evidence="4 5" id="KW-0472">Membrane</keyword>
<dbReference type="GO" id="GO:1902600">
    <property type="term" value="P:proton transmembrane transport"/>
    <property type="evidence" value="ECO:0007669"/>
    <property type="project" value="InterPro"/>
</dbReference>
<comment type="subcellular location">
    <subcellularLocation>
        <location evidence="1">Membrane</location>
        <topology evidence="1">Multi-pass membrane protein</topology>
    </subcellularLocation>
</comment>
<protein>
    <recommendedName>
        <fullName evidence="6">Cation/H+ exchanger transmembrane domain-containing protein</fullName>
    </recommendedName>
</protein>
<feature type="domain" description="Cation/H+ exchanger transmembrane" evidence="6">
    <location>
        <begin position="14"/>
        <end position="380"/>
    </location>
</feature>
<feature type="transmembrane region" description="Helical" evidence="5">
    <location>
        <begin position="93"/>
        <end position="115"/>
    </location>
</feature>
<feature type="transmembrane region" description="Helical" evidence="5">
    <location>
        <begin position="121"/>
        <end position="141"/>
    </location>
</feature>
<sequence>MLNVFLLVGLILALGFSIGRVTHKIKITAIVGYIIAGIILGPEVLDVPAVIGIGEEAFSTIWDITTFAALALIGFVIGMHLTKRSLGKHTKFIMAAIIGECLGAFLLVFLGVLIFTHDLPTALLLASLAPASAPAGAVATLHEYRAKGPLTNAIYAVVGWDDALAVIIFAISLAFVGSMLGGAASLSATLIPPLREVLGGMALGAGLGLVMVFLMRKIGERDSIFITSLAIIFIGAGLAVSLEFSLILTCMIIGIFFVNFSHYDNRPRKFVEYIMPPIYILFFTLAGMSLDFNLLLTMGLLGLVYILCRAVGLIGGTSLATRAAGGPSIFQKYLGFGILSQAGVAIGLAALAGSRIAALPGGPELASLALTMIMATTIVFEIIGPIGVRFAIGKAGEIRKE</sequence>
<evidence type="ECO:0000256" key="2">
    <source>
        <dbReference type="ARBA" id="ARBA00022692"/>
    </source>
</evidence>
<dbReference type="EMBL" id="LHYA01000048">
    <property type="protein sequence ID" value="KXB03016.1"/>
    <property type="molecule type" value="Genomic_DNA"/>
</dbReference>
<evidence type="ECO:0000256" key="5">
    <source>
        <dbReference type="SAM" id="Phobius"/>
    </source>
</evidence>
<feature type="transmembrane region" description="Helical" evidence="5">
    <location>
        <begin position="294"/>
        <end position="321"/>
    </location>
</feature>
<gene>
    <name evidence="7" type="ORF">AKJ47_02950</name>
</gene>
<dbReference type="PANTHER" id="PTHR43021:SF2">
    <property type="entry name" value="CATION_H+ EXCHANGER DOMAIN-CONTAINING PROTEIN"/>
    <property type="match status" value="1"/>
</dbReference>
<evidence type="ECO:0000256" key="4">
    <source>
        <dbReference type="ARBA" id="ARBA00023136"/>
    </source>
</evidence>